<feature type="signal peptide" evidence="2">
    <location>
        <begin position="1"/>
        <end position="26"/>
    </location>
</feature>
<evidence type="ECO:0000313" key="3">
    <source>
        <dbReference type="EMBL" id="GMA33203.1"/>
    </source>
</evidence>
<keyword evidence="2" id="KW-0732">Signal</keyword>
<accession>A0AA38CRY1</accession>
<feature type="chain" id="PRO_5041431550" description="Lipoprotein" evidence="2">
    <location>
        <begin position="27"/>
        <end position="204"/>
    </location>
</feature>
<evidence type="ECO:0000256" key="2">
    <source>
        <dbReference type="SAM" id="SignalP"/>
    </source>
</evidence>
<reference evidence="3" key="1">
    <citation type="journal article" date="2014" name="Int. J. Syst. Evol. Microbiol.">
        <title>Complete genome sequence of Corynebacterium casei LMG S-19264T (=DSM 44701T), isolated from a smear-ripened cheese.</title>
        <authorList>
            <consortium name="US DOE Joint Genome Institute (JGI-PGF)"/>
            <person name="Walter F."/>
            <person name="Albersmeier A."/>
            <person name="Kalinowski J."/>
            <person name="Ruckert C."/>
        </authorList>
    </citation>
    <scope>NUCLEOTIDE SEQUENCE</scope>
    <source>
        <strain evidence="3">NBRC 112290</strain>
    </source>
</reference>
<dbReference type="RefSeq" id="WP_284251871.1">
    <property type="nucleotide sequence ID" value="NZ_BSUM01000001.1"/>
</dbReference>
<feature type="compositionally biased region" description="Low complexity" evidence="1">
    <location>
        <begin position="36"/>
        <end position="68"/>
    </location>
</feature>
<keyword evidence="4" id="KW-1185">Reference proteome</keyword>
<evidence type="ECO:0008006" key="5">
    <source>
        <dbReference type="Google" id="ProtNLM"/>
    </source>
</evidence>
<dbReference type="Proteomes" id="UP001157161">
    <property type="component" value="Unassembled WGS sequence"/>
</dbReference>
<feature type="region of interest" description="Disordered" evidence="1">
    <location>
        <begin position="26"/>
        <end position="68"/>
    </location>
</feature>
<evidence type="ECO:0000256" key="1">
    <source>
        <dbReference type="SAM" id="MobiDB-lite"/>
    </source>
</evidence>
<proteinExistence type="predicted"/>
<dbReference type="PROSITE" id="PS51257">
    <property type="entry name" value="PROKAR_LIPOPROTEIN"/>
    <property type="match status" value="1"/>
</dbReference>
<name>A0AA38CRY1_9MICO</name>
<sequence length="204" mass="21941">MTRGGRYARVAAGFAAFGIVVGGVTACSPDEEPEPTESSTSAEPTETATETPSPTASETETPTLTPEEQNIEAAKLTVVEYYAALGRVGAASYATWQEELAHFWGPDLQAPLTSYYEQMAATGERTEGDVALSSFQVTLPANPEDFPMADAVVCVDSSAVTSFEANGEQSERPSTRFPTQVRLQKQSDVFWTIEEIEPQPDQTC</sequence>
<protein>
    <recommendedName>
        <fullName evidence="5">Lipoprotein</fullName>
    </recommendedName>
</protein>
<reference evidence="3" key="2">
    <citation type="submission" date="2023-02" db="EMBL/GenBank/DDBJ databases">
        <authorList>
            <person name="Sun Q."/>
            <person name="Mori K."/>
        </authorList>
    </citation>
    <scope>NUCLEOTIDE SEQUENCE</scope>
    <source>
        <strain evidence="3">NBRC 112290</strain>
    </source>
</reference>
<organism evidence="3 4">
    <name type="scientific">Litorihabitans aurantiacus</name>
    <dbReference type="NCBI Taxonomy" id="1930061"/>
    <lineage>
        <taxon>Bacteria</taxon>
        <taxon>Bacillati</taxon>
        <taxon>Actinomycetota</taxon>
        <taxon>Actinomycetes</taxon>
        <taxon>Micrococcales</taxon>
        <taxon>Beutenbergiaceae</taxon>
        <taxon>Litorihabitans</taxon>
    </lineage>
</organism>
<comment type="caution">
    <text evidence="3">The sequence shown here is derived from an EMBL/GenBank/DDBJ whole genome shotgun (WGS) entry which is preliminary data.</text>
</comment>
<evidence type="ECO:0000313" key="4">
    <source>
        <dbReference type="Proteomes" id="UP001157161"/>
    </source>
</evidence>
<dbReference type="EMBL" id="BSUM01000001">
    <property type="protein sequence ID" value="GMA33203.1"/>
    <property type="molecule type" value="Genomic_DNA"/>
</dbReference>
<dbReference type="AlphaFoldDB" id="A0AA38CRY1"/>
<gene>
    <name evidence="3" type="ORF">GCM10025875_31950</name>
</gene>